<proteinExistence type="predicted"/>
<gene>
    <name evidence="1" type="ORF">SSLN_LOCUS10783</name>
</gene>
<evidence type="ECO:0000313" key="2">
    <source>
        <dbReference type="Proteomes" id="UP000275846"/>
    </source>
</evidence>
<accession>A0A183T2T5</accession>
<evidence type="ECO:0000313" key="3">
    <source>
        <dbReference type="WBParaSite" id="SSLN_0001120401-mRNA-1"/>
    </source>
</evidence>
<dbReference type="SUPFAM" id="SSF56219">
    <property type="entry name" value="DNase I-like"/>
    <property type="match status" value="1"/>
</dbReference>
<reference evidence="3" key="1">
    <citation type="submission" date="2016-06" db="UniProtKB">
        <authorList>
            <consortium name="WormBaseParasite"/>
        </authorList>
    </citation>
    <scope>IDENTIFICATION</scope>
</reference>
<dbReference type="PANTHER" id="PTHR47027:SF26">
    <property type="entry name" value="REVERSE TRANSCRIPTASE DOMAIN-CONTAINING PROTEIN"/>
    <property type="match status" value="1"/>
</dbReference>
<organism evidence="3">
    <name type="scientific">Schistocephalus solidus</name>
    <name type="common">Tapeworm</name>
    <dbReference type="NCBI Taxonomy" id="70667"/>
    <lineage>
        <taxon>Eukaryota</taxon>
        <taxon>Metazoa</taxon>
        <taxon>Spiralia</taxon>
        <taxon>Lophotrochozoa</taxon>
        <taxon>Platyhelminthes</taxon>
        <taxon>Cestoda</taxon>
        <taxon>Eucestoda</taxon>
        <taxon>Diphyllobothriidea</taxon>
        <taxon>Diphyllobothriidae</taxon>
        <taxon>Schistocephalus</taxon>
    </lineage>
</organism>
<name>A0A183T2T5_SCHSO</name>
<dbReference type="EMBL" id="UYSU01036091">
    <property type="protein sequence ID" value="VDL97168.1"/>
    <property type="molecule type" value="Genomic_DNA"/>
</dbReference>
<reference evidence="1 2" key="2">
    <citation type="submission" date="2018-11" db="EMBL/GenBank/DDBJ databases">
        <authorList>
            <consortium name="Pathogen Informatics"/>
        </authorList>
    </citation>
    <scope>NUCLEOTIDE SEQUENCE [LARGE SCALE GENOMIC DNA]</scope>
    <source>
        <strain evidence="1 2">NST_G2</strain>
    </source>
</reference>
<keyword evidence="2" id="KW-1185">Reference proteome</keyword>
<dbReference type="Proteomes" id="UP000275846">
    <property type="component" value="Unassembled WGS sequence"/>
</dbReference>
<protein>
    <submittedName>
        <fullName evidence="1 3">Uncharacterized protein</fullName>
    </submittedName>
</protein>
<evidence type="ECO:0000313" key="1">
    <source>
        <dbReference type="EMBL" id="VDL97168.1"/>
    </source>
</evidence>
<sequence>MVGDVDNVTGGRTLETDLASQFTTKMTVGALRSNRPERRTARVARELARYNVDIAALSGTRFSEQGQMKKVGAGYTFFWSGRQRAERRDAGVAFVIRNDIVRRLPCLPQGVNDRLMSLCLPLRGDQFATIISGMTSSDSAKDKFYEDLHALLASVPKVEKLIVLGDQRPRQDGTRCLAGSPWSPRSRNQITQKLENLYVPDNNSTVEKRSCQLRNVVQSTALEGLGRARRQHHDWFDDNDVDISNSPAEKNGLHKAYMNLRTNATTAAFLRCRSLLQQRLREIQDAEMIQKAEEIQGSDGTTLLTEKSQILKRWSEHFRNVLNCSSAISDAAIDRLPQVDTNNDLDLPPSLPETIQAVQQISSGKASGSDAIPPEVYKHGGPQLMAELTTLFQEMWHQGQVPQDFKDASVWNRHGIHLNTKLMIYKAIILTKLLYGAETWTVYSNQARKLNYFHLNCLRRILQLGWHDRIPDTEVLERTEIPSIHAVLRQVQLRWSGHLVRMVDERLLKLLFLTEMSLRVLTDTEVPIRAHANRNNRNADSIDTPSHSLRSCQFQRHCHPHYNERQLLSPSRFLLPTLRLQLHLTPI</sequence>
<dbReference type="PANTHER" id="PTHR47027">
    <property type="entry name" value="REVERSE TRANSCRIPTASE DOMAIN-CONTAINING PROTEIN"/>
    <property type="match status" value="1"/>
</dbReference>
<dbReference type="Gene3D" id="3.60.10.10">
    <property type="entry name" value="Endonuclease/exonuclease/phosphatase"/>
    <property type="match status" value="1"/>
</dbReference>
<dbReference type="InterPro" id="IPR036691">
    <property type="entry name" value="Endo/exonu/phosph_ase_sf"/>
</dbReference>
<dbReference type="AlphaFoldDB" id="A0A183T2T5"/>
<dbReference type="WBParaSite" id="SSLN_0001120401-mRNA-1">
    <property type="protein sequence ID" value="SSLN_0001120401-mRNA-1"/>
    <property type="gene ID" value="SSLN_0001120401"/>
</dbReference>